<dbReference type="EMBL" id="CP037423">
    <property type="protein sequence ID" value="QDV42496.1"/>
    <property type="molecule type" value="Genomic_DNA"/>
</dbReference>
<protein>
    <submittedName>
        <fullName evidence="1">Uncharacterized protein</fullName>
    </submittedName>
</protein>
<dbReference type="KEGG" id="snep:Enr13x_23440"/>
<dbReference type="Proteomes" id="UP000319004">
    <property type="component" value="Chromosome"/>
</dbReference>
<organism evidence="1 2">
    <name type="scientific">Stieleria neptunia</name>
    <dbReference type="NCBI Taxonomy" id="2527979"/>
    <lineage>
        <taxon>Bacteria</taxon>
        <taxon>Pseudomonadati</taxon>
        <taxon>Planctomycetota</taxon>
        <taxon>Planctomycetia</taxon>
        <taxon>Pirellulales</taxon>
        <taxon>Pirellulaceae</taxon>
        <taxon>Stieleria</taxon>
    </lineage>
</organism>
<sequence length="299" mass="34295">MTHIGIRKLIGDRSEYAGRTWWFDFDKIPERCNESTVATACQKLLERFSGITKGWSSGVNSEWTVRVFFSVKMVLNASLLAQSFEYASSKNLRSVLPYLHYYTVLHSLRAVLFTDPTVDWKDGAILHMTHSKMIKAAVVALARFDRKMAIDVEASVLHLKAVREMLSYRAPSSGDQFQKPNFDIIDNCRMFLEIAQLQSELLEASIEKHVSTAYPLEKGLTDRVCHNVIDGIEFFDSEDSHRISYLARKHPTPTNIMHMLSPGHEEDFYGAWCRDGYDTDSSDDSFDPDWGRLMLFKME</sequence>
<keyword evidence="2" id="KW-1185">Reference proteome</keyword>
<name>A0A518HNS1_9BACT</name>
<evidence type="ECO:0000313" key="2">
    <source>
        <dbReference type="Proteomes" id="UP000319004"/>
    </source>
</evidence>
<proteinExistence type="predicted"/>
<accession>A0A518HNS1</accession>
<dbReference type="AlphaFoldDB" id="A0A518HNS1"/>
<gene>
    <name evidence="1" type="ORF">Enr13x_23440</name>
</gene>
<reference evidence="1 2" key="1">
    <citation type="submission" date="2019-03" db="EMBL/GenBank/DDBJ databases">
        <title>Deep-cultivation of Planctomycetes and their phenomic and genomic characterization uncovers novel biology.</title>
        <authorList>
            <person name="Wiegand S."/>
            <person name="Jogler M."/>
            <person name="Boedeker C."/>
            <person name="Pinto D."/>
            <person name="Vollmers J."/>
            <person name="Rivas-Marin E."/>
            <person name="Kohn T."/>
            <person name="Peeters S.H."/>
            <person name="Heuer A."/>
            <person name="Rast P."/>
            <person name="Oberbeckmann S."/>
            <person name="Bunk B."/>
            <person name="Jeske O."/>
            <person name="Meyerdierks A."/>
            <person name="Storesund J.E."/>
            <person name="Kallscheuer N."/>
            <person name="Luecker S."/>
            <person name="Lage O.M."/>
            <person name="Pohl T."/>
            <person name="Merkel B.J."/>
            <person name="Hornburger P."/>
            <person name="Mueller R.-W."/>
            <person name="Bruemmer F."/>
            <person name="Labrenz M."/>
            <person name="Spormann A.M."/>
            <person name="Op den Camp H."/>
            <person name="Overmann J."/>
            <person name="Amann R."/>
            <person name="Jetten M.S.M."/>
            <person name="Mascher T."/>
            <person name="Medema M.H."/>
            <person name="Devos D.P."/>
            <person name="Kaster A.-K."/>
            <person name="Ovreas L."/>
            <person name="Rohde M."/>
            <person name="Galperin M.Y."/>
            <person name="Jogler C."/>
        </authorList>
    </citation>
    <scope>NUCLEOTIDE SEQUENCE [LARGE SCALE GENOMIC DNA]</scope>
    <source>
        <strain evidence="1 2">Enr13</strain>
    </source>
</reference>
<evidence type="ECO:0000313" key="1">
    <source>
        <dbReference type="EMBL" id="QDV42496.1"/>
    </source>
</evidence>